<evidence type="ECO:0000259" key="2">
    <source>
        <dbReference type="Pfam" id="PF03432"/>
    </source>
</evidence>
<dbReference type="AlphaFoldDB" id="A0A7W9SGP8"/>
<dbReference type="InterPro" id="IPR005094">
    <property type="entry name" value="Endonuclease_MobA/VirD2"/>
</dbReference>
<sequence>MSVEKYIKIKHKSEKSRGIDSLNNYISNPEKVTFSDEKSSISSLSEYMERDEKIFYEEDNRLLVTEINCSDKEFVKYAHYLEKSYHAKKSERLNEGHFANDVFHFISSYKGKDYDPEIIHQAGVELCEALCEEEFIGKITTHLDTENIHNHIAICAYAIDKNHKFKDSYHLYKRVKELSKDISLRYGLDFEIKGIGERKNWTEILEDKVAKKDIVSFTKEVKNDIRECALSSNNIEDMKKKMEENGYKIIEKKRGKSTSFTYVRGDITISDYRLGKKYMREGLEYLIEKNVKIKEKKYLLNKINQSKVQHSSKINLAGIYIQKYDVTGKRIPALLQLLNLIKEIISRIGDSFVELSLAEEIVKDTAMASSKSKLELLNFAISTCLKHGINTQGDIDDRLFKAGLTKAVSSRESEKLYTLIDKMENILQQYEKQKTAEKLLISLGINPEEISRNVYSTEDIKKNIASLDPLEFRKKKQIMSILSGSEYRILKENLNNLSNTDAKDILLFLQEKTAVRPPVLISKQEYERKNNEEIFLKKANEYFEKLYKKQHDEAITKKQAYTLNKLLSSEDQSRVNIHELRKDEANRLLNILLETPISKNKGIKDNVALTKWEMETLRLIVKLYPDNFQSIDISKVHKKEANNIIQHYFGKVDTILQDIVQRNKGVKSEDIINPGLDEKLQHFTKEEKRIVYPYKSIKDLTLKYGLQTEEDVILFKSRIEALEKEARELQEIANTNTELYRDLSRTNTALSLATNKAFIFGSLFAGDTQEFQNISKSLDSLPLDYLIEFKENLPELAKKLRESYDSGIYNPYVTRRIQKLKEIAQGELADKLKNCPQKKLPELMESPVFRKELDKFISNKKEEYERMQVETIQEMNYNDNKENDLKLYKAFFRR</sequence>
<evidence type="ECO:0000313" key="4">
    <source>
        <dbReference type="Proteomes" id="UP000522163"/>
    </source>
</evidence>
<organism evidence="3 4">
    <name type="scientific">Oribacterium sinus</name>
    <dbReference type="NCBI Taxonomy" id="237576"/>
    <lineage>
        <taxon>Bacteria</taxon>
        <taxon>Bacillati</taxon>
        <taxon>Bacillota</taxon>
        <taxon>Clostridia</taxon>
        <taxon>Lachnospirales</taxon>
        <taxon>Lachnospiraceae</taxon>
        <taxon>Oribacterium</taxon>
    </lineage>
</organism>
<comment type="caution">
    <text evidence="3">The sequence shown here is derived from an EMBL/GenBank/DDBJ whole genome shotgun (WGS) entry which is preliminary data.</text>
</comment>
<name>A0A7W9SGP8_9FIRM</name>
<evidence type="ECO:0000313" key="3">
    <source>
        <dbReference type="EMBL" id="MBB6041035.1"/>
    </source>
</evidence>
<reference evidence="3 4" key="1">
    <citation type="submission" date="2020-08" db="EMBL/GenBank/DDBJ databases">
        <title>Genomic Encyclopedia of Type Strains, Phase IV (KMG-IV): sequencing the most valuable type-strain genomes for metagenomic binning, comparative biology and taxonomic classification.</title>
        <authorList>
            <person name="Goeker M."/>
        </authorList>
    </citation>
    <scope>NUCLEOTIDE SEQUENCE [LARGE SCALE GENOMIC DNA]</scope>
    <source>
        <strain evidence="3 4">DSM 17245</strain>
    </source>
</reference>
<gene>
    <name evidence="3" type="ORF">HNQ46_001007</name>
</gene>
<dbReference type="Proteomes" id="UP000522163">
    <property type="component" value="Unassembled WGS sequence"/>
</dbReference>
<dbReference type="GeneID" id="85014562"/>
<evidence type="ECO:0000256" key="1">
    <source>
        <dbReference type="SAM" id="Coils"/>
    </source>
</evidence>
<keyword evidence="1" id="KW-0175">Coiled coil</keyword>
<protein>
    <recommendedName>
        <fullName evidence="2">MobA/VirD2-like nuclease domain-containing protein</fullName>
    </recommendedName>
</protein>
<feature type="domain" description="MobA/VirD2-like nuclease" evidence="2">
    <location>
        <begin position="85"/>
        <end position="188"/>
    </location>
</feature>
<dbReference type="Pfam" id="PF03432">
    <property type="entry name" value="Relaxase"/>
    <property type="match status" value="1"/>
</dbReference>
<feature type="coiled-coil region" evidence="1">
    <location>
        <begin position="712"/>
        <end position="742"/>
    </location>
</feature>
<dbReference type="RefSeq" id="WP_183683546.1">
    <property type="nucleotide sequence ID" value="NZ_JACHHH010000004.1"/>
</dbReference>
<proteinExistence type="predicted"/>
<accession>A0A7W9SGP8</accession>
<feature type="coiled-coil region" evidence="1">
    <location>
        <begin position="413"/>
        <end position="440"/>
    </location>
</feature>
<dbReference type="EMBL" id="JACHHH010000004">
    <property type="protein sequence ID" value="MBB6041035.1"/>
    <property type="molecule type" value="Genomic_DNA"/>
</dbReference>